<dbReference type="Pfam" id="PF00496">
    <property type="entry name" value="SBP_bac_5"/>
    <property type="match status" value="1"/>
</dbReference>
<sequence>MRRPVVLLGALALTVSACGGVSQSTQGRAAHQELADGRTFTQAIASDPGSLDPQMTVLSVAIQTDRYLYDSLLDVDSAGKPVTALADKWRATTTKATFSLRRGITCADGSPLTAADVAANINFVGDPANKSPFAGVTIAPGTKATGDNASRTVTLTSGAPDAFLLRNAGRLPMVCAAGLRDRSLLAKGGAGTGMFTVTEAVPNDHYTFTRRKDYTWGPGAWKMTQPGLPDKVVVRVVPNATTSANLLLSGGLNAAATVGPDKKRLSAQKLFHADYLAPMGELFFNEAPGRAGQDEGVRRALVQALDLTQLGKVLTSGTGTPATGMVTAEPRACSGDTVKGNLPAHDLAAARTALDAAGWHEGPGGVRVKGGKRLALTMIYATQLGSTMAPTAELAQQTWKSIGVEVKLKGADSSGLNQALFSTGAWDVSMAPFGFELPSQAVRFVSGKTPPQGTNFAHIENTGYDSQVRRAAGLVGDDSCRAWVAAETSLIKRVDVVPYVHSVVPFFGTGARFEVSAGSITPSSIRMYG</sequence>
<evidence type="ECO:0000313" key="7">
    <source>
        <dbReference type="EMBL" id="MFA3835290.1"/>
    </source>
</evidence>
<dbReference type="PANTHER" id="PTHR30290:SF10">
    <property type="entry name" value="PERIPLASMIC OLIGOPEPTIDE-BINDING PROTEIN-RELATED"/>
    <property type="match status" value="1"/>
</dbReference>
<dbReference type="PANTHER" id="PTHR30290">
    <property type="entry name" value="PERIPLASMIC BINDING COMPONENT OF ABC TRANSPORTER"/>
    <property type="match status" value="1"/>
</dbReference>
<comment type="caution">
    <text evidence="7">The sequence shown here is derived from an EMBL/GenBank/DDBJ whole genome shotgun (WGS) entry which is preliminary data.</text>
</comment>
<evidence type="ECO:0000256" key="3">
    <source>
        <dbReference type="ARBA" id="ARBA00022448"/>
    </source>
</evidence>
<keyword evidence="3" id="KW-0813">Transport</keyword>
<keyword evidence="8" id="KW-1185">Reference proteome</keyword>
<dbReference type="InterPro" id="IPR030678">
    <property type="entry name" value="Peptide/Ni-bd"/>
</dbReference>
<evidence type="ECO:0000256" key="5">
    <source>
        <dbReference type="SAM" id="SignalP"/>
    </source>
</evidence>
<reference evidence="7 8" key="1">
    <citation type="submission" date="2024-08" db="EMBL/GenBank/DDBJ databases">
        <title>Genome sequence of Streptomyces aureus CACIA-1.46HGO.</title>
        <authorList>
            <person name="Evangelista-Martinez Z."/>
        </authorList>
    </citation>
    <scope>NUCLEOTIDE SEQUENCE [LARGE SCALE GENOMIC DNA]</scope>
    <source>
        <strain evidence="7 8">CACIA-1.46HGO</strain>
    </source>
</reference>
<dbReference type="CDD" id="cd00995">
    <property type="entry name" value="PBP2_NikA_DppA_OppA_like"/>
    <property type="match status" value="1"/>
</dbReference>
<keyword evidence="4 5" id="KW-0732">Signal</keyword>
<protein>
    <submittedName>
        <fullName evidence="7">ABC transporter substrate-binding protein</fullName>
    </submittedName>
</protein>
<dbReference type="SUPFAM" id="SSF53850">
    <property type="entry name" value="Periplasmic binding protein-like II"/>
    <property type="match status" value="1"/>
</dbReference>
<accession>A0ABV4SA30</accession>
<comment type="similarity">
    <text evidence="2">Belongs to the bacterial solute-binding protein 5 family.</text>
</comment>
<evidence type="ECO:0000256" key="4">
    <source>
        <dbReference type="ARBA" id="ARBA00022729"/>
    </source>
</evidence>
<dbReference type="EMBL" id="JBGOSP010000002">
    <property type="protein sequence ID" value="MFA3835290.1"/>
    <property type="molecule type" value="Genomic_DNA"/>
</dbReference>
<feature type="signal peptide" evidence="5">
    <location>
        <begin position="1"/>
        <end position="19"/>
    </location>
</feature>
<dbReference type="Gene3D" id="3.40.190.10">
    <property type="entry name" value="Periplasmic binding protein-like II"/>
    <property type="match status" value="1"/>
</dbReference>
<dbReference type="InterPro" id="IPR039424">
    <property type="entry name" value="SBP_5"/>
</dbReference>
<feature type="domain" description="Solute-binding protein family 5" evidence="6">
    <location>
        <begin position="80"/>
        <end position="436"/>
    </location>
</feature>
<dbReference type="PIRSF" id="PIRSF002741">
    <property type="entry name" value="MppA"/>
    <property type="match status" value="1"/>
</dbReference>
<dbReference type="RefSeq" id="WP_372561318.1">
    <property type="nucleotide sequence ID" value="NZ_JBGOSP010000002.1"/>
</dbReference>
<dbReference type="Gene3D" id="3.10.105.10">
    <property type="entry name" value="Dipeptide-binding Protein, Domain 3"/>
    <property type="match status" value="1"/>
</dbReference>
<feature type="chain" id="PRO_5046476036" evidence="5">
    <location>
        <begin position="20"/>
        <end position="529"/>
    </location>
</feature>
<dbReference type="PROSITE" id="PS51257">
    <property type="entry name" value="PROKAR_LIPOPROTEIN"/>
    <property type="match status" value="1"/>
</dbReference>
<organism evidence="7 8">
    <name type="scientific">Streptomyces aureus</name>
    <dbReference type="NCBI Taxonomy" id="193461"/>
    <lineage>
        <taxon>Bacteria</taxon>
        <taxon>Bacillati</taxon>
        <taxon>Actinomycetota</taxon>
        <taxon>Actinomycetes</taxon>
        <taxon>Kitasatosporales</taxon>
        <taxon>Streptomycetaceae</taxon>
        <taxon>Streptomyces</taxon>
    </lineage>
</organism>
<evidence type="ECO:0000256" key="1">
    <source>
        <dbReference type="ARBA" id="ARBA00004196"/>
    </source>
</evidence>
<proteinExistence type="inferred from homology"/>
<evidence type="ECO:0000256" key="2">
    <source>
        <dbReference type="ARBA" id="ARBA00005695"/>
    </source>
</evidence>
<evidence type="ECO:0000313" key="8">
    <source>
        <dbReference type="Proteomes" id="UP001571476"/>
    </source>
</evidence>
<name>A0ABV4SA30_9ACTN</name>
<comment type="subcellular location">
    <subcellularLocation>
        <location evidence="1">Cell envelope</location>
    </subcellularLocation>
</comment>
<gene>
    <name evidence="7" type="ORF">ACEG43_03670</name>
</gene>
<evidence type="ECO:0000259" key="6">
    <source>
        <dbReference type="Pfam" id="PF00496"/>
    </source>
</evidence>
<dbReference type="InterPro" id="IPR000914">
    <property type="entry name" value="SBP_5_dom"/>
</dbReference>
<dbReference type="Proteomes" id="UP001571476">
    <property type="component" value="Unassembled WGS sequence"/>
</dbReference>